<dbReference type="Gene3D" id="1.10.510.10">
    <property type="entry name" value="Transferase(Phosphotransferase) domain 1"/>
    <property type="match status" value="1"/>
</dbReference>
<accession>A0A2A9NFZ0</accession>
<feature type="region of interest" description="Disordered" evidence="1">
    <location>
        <begin position="156"/>
        <end position="176"/>
    </location>
</feature>
<evidence type="ECO:0000313" key="3">
    <source>
        <dbReference type="EMBL" id="PFH46620.1"/>
    </source>
</evidence>
<organism evidence="3 4">
    <name type="scientific">Amanita thiersii Skay4041</name>
    <dbReference type="NCBI Taxonomy" id="703135"/>
    <lineage>
        <taxon>Eukaryota</taxon>
        <taxon>Fungi</taxon>
        <taxon>Dikarya</taxon>
        <taxon>Basidiomycota</taxon>
        <taxon>Agaricomycotina</taxon>
        <taxon>Agaricomycetes</taxon>
        <taxon>Agaricomycetidae</taxon>
        <taxon>Agaricales</taxon>
        <taxon>Pluteineae</taxon>
        <taxon>Amanitaceae</taxon>
        <taxon>Amanita</taxon>
    </lineage>
</organism>
<dbReference type="Proteomes" id="UP000242287">
    <property type="component" value="Unassembled WGS sequence"/>
</dbReference>
<gene>
    <name evidence="3" type="ORF">AMATHDRAFT_88223</name>
</gene>
<dbReference type="Pfam" id="PF17667">
    <property type="entry name" value="Pkinase_fungal"/>
    <property type="match status" value="1"/>
</dbReference>
<feature type="compositionally biased region" description="Polar residues" evidence="1">
    <location>
        <begin position="158"/>
        <end position="169"/>
    </location>
</feature>
<dbReference type="SUPFAM" id="SSF56112">
    <property type="entry name" value="Protein kinase-like (PK-like)"/>
    <property type="match status" value="1"/>
</dbReference>
<dbReference type="PANTHER" id="PTHR38248">
    <property type="entry name" value="FUNK1 6"/>
    <property type="match status" value="1"/>
</dbReference>
<name>A0A2A9NFZ0_9AGAR</name>
<evidence type="ECO:0000256" key="1">
    <source>
        <dbReference type="SAM" id="MobiDB-lite"/>
    </source>
</evidence>
<dbReference type="EMBL" id="KZ302174">
    <property type="protein sequence ID" value="PFH46620.1"/>
    <property type="molecule type" value="Genomic_DNA"/>
</dbReference>
<feature type="domain" description="Fungal-type protein kinase" evidence="2">
    <location>
        <begin position="162"/>
        <end position="304"/>
    </location>
</feature>
<dbReference type="OrthoDB" id="2747778at2759"/>
<feature type="region of interest" description="Disordered" evidence="1">
    <location>
        <begin position="378"/>
        <end position="425"/>
    </location>
</feature>
<proteinExistence type="predicted"/>
<evidence type="ECO:0000313" key="4">
    <source>
        <dbReference type="Proteomes" id="UP000242287"/>
    </source>
</evidence>
<keyword evidence="4" id="KW-1185">Reference proteome</keyword>
<protein>
    <recommendedName>
        <fullName evidence="2">Fungal-type protein kinase domain-containing protein</fullName>
    </recommendedName>
</protein>
<evidence type="ECO:0000259" key="2">
    <source>
        <dbReference type="Pfam" id="PF17667"/>
    </source>
</evidence>
<reference evidence="3 4" key="1">
    <citation type="submission" date="2014-02" db="EMBL/GenBank/DDBJ databases">
        <title>Transposable element dynamics among asymbiotic and ectomycorrhizal Amanita fungi.</title>
        <authorList>
            <consortium name="DOE Joint Genome Institute"/>
            <person name="Hess J."/>
            <person name="Skrede I."/>
            <person name="Wolfe B."/>
            <person name="LaButti K."/>
            <person name="Ohm R.A."/>
            <person name="Grigoriev I.V."/>
            <person name="Pringle A."/>
        </authorList>
    </citation>
    <scope>NUCLEOTIDE SEQUENCE [LARGE SCALE GENOMIC DNA]</scope>
    <source>
        <strain evidence="3 4">SKay4041</strain>
    </source>
</reference>
<dbReference type="InterPro" id="IPR011009">
    <property type="entry name" value="Kinase-like_dom_sf"/>
</dbReference>
<feature type="compositionally biased region" description="Polar residues" evidence="1">
    <location>
        <begin position="378"/>
        <end position="389"/>
    </location>
</feature>
<sequence length="475" mass="55338">MALVVFIEQRNGKKELHHHDEIEGNLNLVVYCLKKKTYDYPAVVGGYWDCTSSRAGKLAAITLLAQDLPIEDWIVKPVFILIPTTPLCQITSKEKHITGDHINILLSSWRTWMFNFIHFRTREICFAKDFIYEQLRSKPKNLVCRTWPETYIEHVPTSGINKNSNTSSDQEPENHPRKFLHHRCISNTIWRSLTHFKNIKEYVTAIRDAIKGHRGTHSEAGTSHHDISVANIVITEKGRGILIDWDALEESDDSEGSAQYKKRMGTWQFMAHCLSPTYRNNESEAPTATYVDGLESFYYVLYWVALRYTAHGLGPECLHDELHSMFDYVRLKYYYPAPKADHLLENRPIHSIRFKSMLLSSLLRQVHSVLRTRYIDGDTNSELANSPSPSDLRDNSKAANNAETGSNHRQEHQLENPNQPPNSKFEQYRKWLDDDNPDLQWLLKLFNKALATKEWNKCGNRVMNTYYPRYIHMRW</sequence>
<feature type="compositionally biased region" description="Polar residues" evidence="1">
    <location>
        <begin position="415"/>
        <end position="425"/>
    </location>
</feature>
<dbReference type="PANTHER" id="PTHR38248:SF2">
    <property type="entry name" value="FUNK1 11"/>
    <property type="match status" value="1"/>
</dbReference>
<dbReference type="InterPro" id="IPR040976">
    <property type="entry name" value="Pkinase_fungal"/>
</dbReference>
<dbReference type="AlphaFoldDB" id="A0A2A9NFZ0"/>